<reference evidence="1" key="1">
    <citation type="submission" date="2023-07" db="EMBL/GenBank/DDBJ databases">
        <authorList>
            <consortium name="AG Swart"/>
            <person name="Singh M."/>
            <person name="Singh A."/>
            <person name="Seah K."/>
            <person name="Emmerich C."/>
        </authorList>
    </citation>
    <scope>NUCLEOTIDE SEQUENCE</scope>
    <source>
        <strain evidence="1">DP1</strain>
    </source>
</reference>
<organism evidence="1 2">
    <name type="scientific">Euplotes crassus</name>
    <dbReference type="NCBI Taxonomy" id="5936"/>
    <lineage>
        <taxon>Eukaryota</taxon>
        <taxon>Sar</taxon>
        <taxon>Alveolata</taxon>
        <taxon>Ciliophora</taxon>
        <taxon>Intramacronucleata</taxon>
        <taxon>Spirotrichea</taxon>
        <taxon>Hypotrichia</taxon>
        <taxon>Euplotida</taxon>
        <taxon>Euplotidae</taxon>
        <taxon>Moneuplotes</taxon>
    </lineage>
</organism>
<comment type="caution">
    <text evidence="1">The sequence shown here is derived from an EMBL/GenBank/DDBJ whole genome shotgun (WGS) entry which is preliminary data.</text>
</comment>
<name>A0AAD1XAG2_EUPCR</name>
<dbReference type="EMBL" id="CAMPGE010004496">
    <property type="protein sequence ID" value="CAI2363345.1"/>
    <property type="molecule type" value="Genomic_DNA"/>
</dbReference>
<evidence type="ECO:0000313" key="1">
    <source>
        <dbReference type="EMBL" id="CAI2363345.1"/>
    </source>
</evidence>
<dbReference type="Proteomes" id="UP001295684">
    <property type="component" value="Unassembled WGS sequence"/>
</dbReference>
<evidence type="ECO:0000313" key="2">
    <source>
        <dbReference type="Proteomes" id="UP001295684"/>
    </source>
</evidence>
<proteinExistence type="predicted"/>
<sequence length="265" mass="30490">MEPLNQPDPLQEEVEAPDIVSEKMIECQKIEEHIQEKSNKFGTQIYINLYLNIEKLNRKVQPSWNLLFIVNKSKDCQLLKQLSRFVMPPESKASFYNKSLAGCRMKEFLSKSIPTRIQQINVSMNNYEKSPRFFNLILRASMLTTASIKLICFKNLKIKQLKRVFSAAKHTKSLGISFSTLCLPACLDFSDCFRGTTLSQLKLHYIKVKNRDKTDRNLHELDGLISGLSKSSDLHKSIQSIDILAYNTFGKEDNELLTKYGFPVE</sequence>
<accession>A0AAD1XAG2</accession>
<keyword evidence="2" id="KW-1185">Reference proteome</keyword>
<protein>
    <submittedName>
        <fullName evidence="1">Uncharacterized protein</fullName>
    </submittedName>
</protein>
<dbReference type="AlphaFoldDB" id="A0AAD1XAG2"/>
<gene>
    <name evidence="1" type="ORF">ECRASSUSDP1_LOCUS4678</name>
</gene>